<keyword evidence="2" id="KW-0614">Plasmid</keyword>
<name>A0A679JXD1_9HYPH</name>
<evidence type="ECO:0000313" key="2">
    <source>
        <dbReference type="EMBL" id="CAA2137488.1"/>
    </source>
</evidence>
<gene>
    <name evidence="2" type="ORF">MBLL_00682</name>
</gene>
<evidence type="ECO:0000256" key="1">
    <source>
        <dbReference type="SAM" id="MobiDB-lite"/>
    </source>
</evidence>
<proteinExistence type="predicted"/>
<dbReference type="EMBL" id="LR743510">
    <property type="protein sequence ID" value="CAA2137488.1"/>
    <property type="molecule type" value="Genomic_DNA"/>
</dbReference>
<protein>
    <submittedName>
        <fullName evidence="2">Uncharacterized protein</fullName>
    </submittedName>
</protein>
<reference evidence="2" key="1">
    <citation type="submission" date="2019-12" db="EMBL/GenBank/DDBJ databases">
        <authorList>
            <person name="Cremers G."/>
        </authorList>
    </citation>
    <scope>NUCLEOTIDE SEQUENCE</scope>
    <source>
        <strain evidence="2">Mbul2</strain>
        <plasmid evidence="2">1</plasmid>
    </source>
</reference>
<feature type="compositionally biased region" description="Basic and acidic residues" evidence="1">
    <location>
        <begin position="264"/>
        <end position="287"/>
    </location>
</feature>
<feature type="region of interest" description="Disordered" evidence="1">
    <location>
        <begin position="260"/>
        <end position="287"/>
    </location>
</feature>
<geneLocation type="plasmid" evidence="2">
    <name>1</name>
</geneLocation>
<accession>A0A679JXD1</accession>
<sequence length="405" mass="44584">MNKNTYSTSDQNCNTSDDYYASLQADMLLEADLVERGLVPDEYGAGLSGVELLHEAGVNPLALKPKKPRAKAQPSHEIQALTDAAGSTLEGLTGIELQAGATARQNIERAKRYQSVPGLYADRVSVTRQRLGQRNALARVMQVQFHSDVVTILNDKSREYLDIMTALSANVAALSDTGWVQAQSWLHKNIPIVFALVGAVNVKAMFDSHLQNANQTLASKINMSRMDFMTGPRATEIAHRLEITTEQLRIARANTFGLTSIDPQSKKDRNRENMAARRREMGVKPQSERTKLSDLQAIADRIGKSLSTVRRHDKAGTLAEYLKAFDGMNKKCGVAKDSYEATDCVYSSENDQPIDIEQHFGDDDHAQHIGDDDAAFAFPWDGDEAGDWTLSLVQEGEAHEAPSHG</sequence>
<organism evidence="2">
    <name type="scientific">Methylobacterium bullatum</name>
    <dbReference type="NCBI Taxonomy" id="570505"/>
    <lineage>
        <taxon>Bacteria</taxon>
        <taxon>Pseudomonadati</taxon>
        <taxon>Pseudomonadota</taxon>
        <taxon>Alphaproteobacteria</taxon>
        <taxon>Hyphomicrobiales</taxon>
        <taxon>Methylobacteriaceae</taxon>
        <taxon>Methylobacterium</taxon>
    </lineage>
</organism>
<dbReference type="AlphaFoldDB" id="A0A679JXD1"/>
<dbReference type="RefSeq" id="WP_339159254.1">
    <property type="nucleotide sequence ID" value="NZ_LR743510.1"/>
</dbReference>